<dbReference type="Proteomes" id="UP000236736">
    <property type="component" value="Unassembled WGS sequence"/>
</dbReference>
<dbReference type="SUPFAM" id="SSF55961">
    <property type="entry name" value="Bet v1-like"/>
    <property type="match status" value="1"/>
</dbReference>
<dbReference type="EMBL" id="FNVR01000006">
    <property type="protein sequence ID" value="SEF82191.1"/>
    <property type="molecule type" value="Genomic_DNA"/>
</dbReference>
<organism evidence="1 2">
    <name type="scientific">Algoriphagus boritolerans DSM 17298 = JCM 18970</name>
    <dbReference type="NCBI Taxonomy" id="1120964"/>
    <lineage>
        <taxon>Bacteria</taxon>
        <taxon>Pseudomonadati</taxon>
        <taxon>Bacteroidota</taxon>
        <taxon>Cytophagia</taxon>
        <taxon>Cytophagales</taxon>
        <taxon>Cyclobacteriaceae</taxon>
        <taxon>Algoriphagus</taxon>
    </lineage>
</organism>
<dbReference type="AlphaFoldDB" id="A0A1H5V626"/>
<dbReference type="STRING" id="1120964.GCA_001313265_01464"/>
<dbReference type="InterPro" id="IPR023393">
    <property type="entry name" value="START-like_dom_sf"/>
</dbReference>
<reference evidence="2" key="1">
    <citation type="submission" date="2016-10" db="EMBL/GenBank/DDBJ databases">
        <authorList>
            <person name="Varghese N."/>
            <person name="Submissions S."/>
        </authorList>
    </citation>
    <scope>NUCLEOTIDE SEQUENCE [LARGE SCALE GENOMIC DNA]</scope>
    <source>
        <strain evidence="2">DSM 17298</strain>
    </source>
</reference>
<protein>
    <submittedName>
        <fullName evidence="1">Ligand-binding SRPBCC domain-containing protein</fullName>
    </submittedName>
</protein>
<name>A0A1H5V626_9BACT</name>
<dbReference type="Gene3D" id="3.30.530.20">
    <property type="match status" value="1"/>
</dbReference>
<dbReference type="OrthoDB" id="838246at2"/>
<dbReference type="RefSeq" id="WP_103924197.1">
    <property type="nucleotide sequence ID" value="NZ_FNVR01000006.1"/>
</dbReference>
<accession>A0A1H5V626</accession>
<keyword evidence="2" id="KW-1185">Reference proteome</keyword>
<evidence type="ECO:0000313" key="1">
    <source>
        <dbReference type="EMBL" id="SEF82191.1"/>
    </source>
</evidence>
<evidence type="ECO:0000313" key="2">
    <source>
        <dbReference type="Proteomes" id="UP000236736"/>
    </source>
</evidence>
<gene>
    <name evidence="1" type="ORF">SAMN03080598_01513</name>
</gene>
<sequence length="149" mass="17468">MKIVIETPVEQGYLDVKSGFNESLFKSLSPPFPPVKLLRFDGSQKGDLVTLELNFIFFKQKWTSEIIDDKTTDLEFFFVDKGIQLPFFLKKWKHKHRVISSGIGSIIRDEIDYEAPLGILTYLLYPALWLQFAFRKPIYRKIFKRTGSR</sequence>
<proteinExistence type="predicted"/>